<evidence type="ECO:0000256" key="2">
    <source>
        <dbReference type="SAM" id="SignalP"/>
    </source>
</evidence>
<keyword evidence="1" id="KW-0812">Transmembrane</keyword>
<name>A0A917VXB6_9NOCA</name>
<protein>
    <recommendedName>
        <fullName evidence="3">DUF8020 domain-containing protein</fullName>
    </recommendedName>
</protein>
<evidence type="ECO:0000313" key="4">
    <source>
        <dbReference type="EMBL" id="GGL39815.1"/>
    </source>
</evidence>
<dbReference type="RefSeq" id="WP_063000483.1">
    <property type="nucleotide sequence ID" value="NZ_BMMH01000025.1"/>
</dbReference>
<evidence type="ECO:0000259" key="3">
    <source>
        <dbReference type="Pfam" id="PF26059"/>
    </source>
</evidence>
<feature type="signal peptide" evidence="2">
    <location>
        <begin position="1"/>
        <end position="24"/>
    </location>
</feature>
<keyword evidence="5" id="KW-1185">Reference proteome</keyword>
<dbReference type="Pfam" id="PF26059">
    <property type="entry name" value="DUF8020"/>
    <property type="match status" value="1"/>
</dbReference>
<feature type="domain" description="DUF8020" evidence="3">
    <location>
        <begin position="52"/>
        <end position="122"/>
    </location>
</feature>
<feature type="transmembrane region" description="Helical" evidence="1">
    <location>
        <begin position="148"/>
        <end position="169"/>
    </location>
</feature>
<feature type="chain" id="PRO_5037871498" description="DUF8020 domain-containing protein" evidence="2">
    <location>
        <begin position="25"/>
        <end position="205"/>
    </location>
</feature>
<dbReference type="AlphaFoldDB" id="A0A917VXB6"/>
<proteinExistence type="predicted"/>
<keyword evidence="2" id="KW-0732">Signal</keyword>
<keyword evidence="1" id="KW-0472">Membrane</keyword>
<dbReference type="EMBL" id="BMMH01000025">
    <property type="protein sequence ID" value="GGL39815.1"/>
    <property type="molecule type" value="Genomic_DNA"/>
</dbReference>
<sequence>MKFEKMTAAVFMAISALGITAATAHTEPAVTEQSTAVTAGGTTSGVDHGINYQITVSPVDRVIVTTVENGRFEIAQNGAVALETGNGAAVTEVPRWYAADGRSIAVAQHIGADGHTLTLTPATTAEDNAQLKDISSYDRLAEQINKNLPGVVGGAIVGGILGACLFLIWGISIPVGVLIGGTVGGYVMGGPEFLGAVQAFATGQP</sequence>
<comment type="caution">
    <text evidence="4">The sequence shown here is derived from an EMBL/GenBank/DDBJ whole genome shotgun (WGS) entry which is preliminary data.</text>
</comment>
<evidence type="ECO:0000313" key="5">
    <source>
        <dbReference type="Proteomes" id="UP000638263"/>
    </source>
</evidence>
<accession>A0A917VXB6</accession>
<gene>
    <name evidence="4" type="ORF">GCM10011588_63270</name>
</gene>
<dbReference type="Proteomes" id="UP000638263">
    <property type="component" value="Unassembled WGS sequence"/>
</dbReference>
<dbReference type="InterPro" id="IPR058333">
    <property type="entry name" value="DUF8020"/>
</dbReference>
<organism evidence="4 5">
    <name type="scientific">Nocardia jinanensis</name>
    <dbReference type="NCBI Taxonomy" id="382504"/>
    <lineage>
        <taxon>Bacteria</taxon>
        <taxon>Bacillati</taxon>
        <taxon>Actinomycetota</taxon>
        <taxon>Actinomycetes</taxon>
        <taxon>Mycobacteriales</taxon>
        <taxon>Nocardiaceae</taxon>
        <taxon>Nocardia</taxon>
    </lineage>
</organism>
<evidence type="ECO:0000256" key="1">
    <source>
        <dbReference type="SAM" id="Phobius"/>
    </source>
</evidence>
<reference evidence="4" key="1">
    <citation type="journal article" date="2014" name="Int. J. Syst. Evol. Microbiol.">
        <title>Complete genome sequence of Corynebacterium casei LMG S-19264T (=DSM 44701T), isolated from a smear-ripened cheese.</title>
        <authorList>
            <consortium name="US DOE Joint Genome Institute (JGI-PGF)"/>
            <person name="Walter F."/>
            <person name="Albersmeier A."/>
            <person name="Kalinowski J."/>
            <person name="Ruckert C."/>
        </authorList>
    </citation>
    <scope>NUCLEOTIDE SEQUENCE</scope>
    <source>
        <strain evidence="4">CGMCC 4.3508</strain>
    </source>
</reference>
<keyword evidence="1" id="KW-1133">Transmembrane helix</keyword>
<reference evidence="4" key="2">
    <citation type="submission" date="2020-09" db="EMBL/GenBank/DDBJ databases">
        <authorList>
            <person name="Sun Q."/>
            <person name="Zhou Y."/>
        </authorList>
    </citation>
    <scope>NUCLEOTIDE SEQUENCE</scope>
    <source>
        <strain evidence="4">CGMCC 4.3508</strain>
    </source>
</reference>